<dbReference type="Proteomes" id="UP000245207">
    <property type="component" value="Unassembled WGS sequence"/>
</dbReference>
<dbReference type="OrthoDB" id="1936908at2759"/>
<keyword evidence="4" id="KW-1185">Reference proteome</keyword>
<dbReference type="EMBL" id="PKPP01000867">
    <property type="protein sequence ID" value="PWA87894.1"/>
    <property type="molecule type" value="Genomic_DNA"/>
</dbReference>
<evidence type="ECO:0000259" key="2">
    <source>
        <dbReference type="Pfam" id="PF19259"/>
    </source>
</evidence>
<keyword evidence="3" id="KW-0808">Transferase</keyword>
<feature type="region of interest" description="Disordered" evidence="1">
    <location>
        <begin position="1"/>
        <end position="28"/>
    </location>
</feature>
<dbReference type="Pfam" id="PF19259">
    <property type="entry name" value="Ty3_capsid"/>
    <property type="match status" value="1"/>
</dbReference>
<keyword evidence="3" id="KW-0548">Nucleotidyltransferase</keyword>
<reference evidence="3 4" key="1">
    <citation type="journal article" date="2018" name="Mol. Plant">
        <title>The genome of Artemisia annua provides insight into the evolution of Asteraceae family and artemisinin biosynthesis.</title>
        <authorList>
            <person name="Shen Q."/>
            <person name="Zhang L."/>
            <person name="Liao Z."/>
            <person name="Wang S."/>
            <person name="Yan T."/>
            <person name="Shi P."/>
            <person name="Liu M."/>
            <person name="Fu X."/>
            <person name="Pan Q."/>
            <person name="Wang Y."/>
            <person name="Lv Z."/>
            <person name="Lu X."/>
            <person name="Zhang F."/>
            <person name="Jiang W."/>
            <person name="Ma Y."/>
            <person name="Chen M."/>
            <person name="Hao X."/>
            <person name="Li L."/>
            <person name="Tang Y."/>
            <person name="Lv G."/>
            <person name="Zhou Y."/>
            <person name="Sun X."/>
            <person name="Brodelius P.E."/>
            <person name="Rose J.K.C."/>
            <person name="Tang K."/>
        </authorList>
    </citation>
    <scope>NUCLEOTIDE SEQUENCE [LARGE SCALE GENOMIC DNA]</scope>
    <source>
        <strain evidence="4">cv. Huhao1</strain>
        <tissue evidence="3">Leaf</tissue>
    </source>
</reference>
<evidence type="ECO:0000313" key="4">
    <source>
        <dbReference type="Proteomes" id="UP000245207"/>
    </source>
</evidence>
<organism evidence="3 4">
    <name type="scientific">Artemisia annua</name>
    <name type="common">Sweet wormwood</name>
    <dbReference type="NCBI Taxonomy" id="35608"/>
    <lineage>
        <taxon>Eukaryota</taxon>
        <taxon>Viridiplantae</taxon>
        <taxon>Streptophyta</taxon>
        <taxon>Embryophyta</taxon>
        <taxon>Tracheophyta</taxon>
        <taxon>Spermatophyta</taxon>
        <taxon>Magnoliopsida</taxon>
        <taxon>eudicotyledons</taxon>
        <taxon>Gunneridae</taxon>
        <taxon>Pentapetalae</taxon>
        <taxon>asterids</taxon>
        <taxon>campanulids</taxon>
        <taxon>Asterales</taxon>
        <taxon>Asteraceae</taxon>
        <taxon>Asteroideae</taxon>
        <taxon>Anthemideae</taxon>
        <taxon>Artemisiinae</taxon>
        <taxon>Artemisia</taxon>
    </lineage>
</organism>
<gene>
    <name evidence="3" type="ORF">CTI12_AA125190</name>
</gene>
<dbReference type="InterPro" id="IPR045358">
    <property type="entry name" value="Ty3_capsid"/>
</dbReference>
<name>A0A2U1PQ46_ARTAN</name>
<keyword evidence="3" id="KW-0695">RNA-directed DNA polymerase</keyword>
<proteinExistence type="predicted"/>
<dbReference type="AlphaFoldDB" id="A0A2U1PQ46"/>
<comment type="caution">
    <text evidence="3">The sequence shown here is derived from an EMBL/GenBank/DDBJ whole genome shotgun (WGS) entry which is preliminary data.</text>
</comment>
<evidence type="ECO:0000313" key="3">
    <source>
        <dbReference type="EMBL" id="PWA87894.1"/>
    </source>
</evidence>
<protein>
    <submittedName>
        <fullName evidence="3">Reverse transcriptase domain-containing protein</fullName>
    </submittedName>
</protein>
<dbReference type="GO" id="GO:0003964">
    <property type="term" value="F:RNA-directed DNA polymerase activity"/>
    <property type="evidence" value="ECO:0007669"/>
    <property type="project" value="UniProtKB-KW"/>
</dbReference>
<feature type="domain" description="Ty3 transposon capsid-like protein" evidence="2">
    <location>
        <begin position="76"/>
        <end position="221"/>
    </location>
</feature>
<feature type="compositionally biased region" description="Basic residues" evidence="1">
    <location>
        <begin position="1"/>
        <end position="10"/>
    </location>
</feature>
<accession>A0A2U1PQ46</accession>
<sequence length="250" mass="28217">MVPKRPRRPINRSPMSGSFKTPKKAKKHTVVGESPVFQQIINQQLETLMPEIVNHVSAQMGAHPEGAGVEGAGGAIALTRWVEKMESVMDISGCTEGQKVKYAASSLVNKALTWWNTQIQARGRVAAMGMTWEDFKALMVEEFCPSNDMQKLEKELWNHTMVGANHAGYTDKFHELARMVPHLVTPESKRIDRYIRGLVPQIRAMVRATKPTTLLSAIHKAGAHLIDGLVSYLWTWNLYCPRWPIQWPFM</sequence>
<evidence type="ECO:0000256" key="1">
    <source>
        <dbReference type="SAM" id="MobiDB-lite"/>
    </source>
</evidence>